<dbReference type="InterPro" id="IPR013783">
    <property type="entry name" value="Ig-like_fold"/>
</dbReference>
<keyword evidence="14" id="KW-1185">Reference proteome</keyword>
<keyword evidence="7" id="KW-1015">Disulfide bond</keyword>
<evidence type="ECO:0000256" key="7">
    <source>
        <dbReference type="ARBA" id="ARBA00023157"/>
    </source>
</evidence>
<reference evidence="13" key="1">
    <citation type="submission" date="2025-08" db="UniProtKB">
        <authorList>
            <consortium name="Ensembl"/>
        </authorList>
    </citation>
    <scope>IDENTIFICATION</scope>
</reference>
<dbReference type="GO" id="GO:0042130">
    <property type="term" value="P:negative regulation of T cell proliferation"/>
    <property type="evidence" value="ECO:0007669"/>
    <property type="project" value="TreeGrafter"/>
</dbReference>
<evidence type="ECO:0000256" key="2">
    <source>
        <dbReference type="ARBA" id="ARBA00022475"/>
    </source>
</evidence>
<feature type="domain" description="Ig-like" evidence="12">
    <location>
        <begin position="119"/>
        <end position="222"/>
    </location>
</feature>
<keyword evidence="4" id="KW-0732">Signal</keyword>
<dbReference type="InterPro" id="IPR007110">
    <property type="entry name" value="Ig-like_dom"/>
</dbReference>
<dbReference type="InterPro" id="IPR003599">
    <property type="entry name" value="Ig_sub"/>
</dbReference>
<evidence type="ECO:0000256" key="6">
    <source>
        <dbReference type="ARBA" id="ARBA00023136"/>
    </source>
</evidence>
<proteinExistence type="predicted"/>
<dbReference type="Gene3D" id="2.60.40.10">
    <property type="entry name" value="Immunoglobulins"/>
    <property type="match status" value="2"/>
</dbReference>
<name>A0A3Q2Y3E4_HIPCM</name>
<dbReference type="GO" id="GO:0042102">
    <property type="term" value="P:positive regulation of T cell proliferation"/>
    <property type="evidence" value="ECO:0007669"/>
    <property type="project" value="TreeGrafter"/>
</dbReference>
<dbReference type="SUPFAM" id="SSF48726">
    <property type="entry name" value="Immunoglobulin"/>
    <property type="match status" value="1"/>
</dbReference>
<evidence type="ECO:0000256" key="4">
    <source>
        <dbReference type="ARBA" id="ARBA00022729"/>
    </source>
</evidence>
<evidence type="ECO:0000256" key="8">
    <source>
        <dbReference type="ARBA" id="ARBA00023170"/>
    </source>
</evidence>
<protein>
    <recommendedName>
        <fullName evidence="12">Ig-like domain-containing protein</fullName>
    </recommendedName>
</protein>
<dbReference type="GO" id="GO:0009897">
    <property type="term" value="C:external side of plasma membrane"/>
    <property type="evidence" value="ECO:0007669"/>
    <property type="project" value="TreeGrafter"/>
</dbReference>
<dbReference type="InterPro" id="IPR036179">
    <property type="entry name" value="Ig-like_dom_sf"/>
</dbReference>
<comment type="subcellular location">
    <subcellularLocation>
        <location evidence="1">Cell membrane</location>
        <topology evidence="1">Single-pass type I membrane protein</topology>
    </subcellularLocation>
</comment>
<keyword evidence="9" id="KW-0325">Glycoprotein</keyword>
<dbReference type="PANTHER" id="PTHR25466:SF2">
    <property type="entry name" value="T-LYMPHOCYTE ACTIVATION ANTIGEN CD86"/>
    <property type="match status" value="1"/>
</dbReference>
<evidence type="ECO:0000313" key="14">
    <source>
        <dbReference type="Proteomes" id="UP000264820"/>
    </source>
</evidence>
<dbReference type="Pfam" id="PF00047">
    <property type="entry name" value="ig"/>
    <property type="match status" value="1"/>
</dbReference>
<evidence type="ECO:0000256" key="11">
    <source>
        <dbReference type="SAM" id="Phobius"/>
    </source>
</evidence>
<organism evidence="13 14">
    <name type="scientific">Hippocampus comes</name>
    <name type="common">Tiger tail seahorse</name>
    <dbReference type="NCBI Taxonomy" id="109280"/>
    <lineage>
        <taxon>Eukaryota</taxon>
        <taxon>Metazoa</taxon>
        <taxon>Chordata</taxon>
        <taxon>Craniata</taxon>
        <taxon>Vertebrata</taxon>
        <taxon>Euteleostomi</taxon>
        <taxon>Actinopterygii</taxon>
        <taxon>Neopterygii</taxon>
        <taxon>Teleostei</taxon>
        <taxon>Neoteleostei</taxon>
        <taxon>Acanthomorphata</taxon>
        <taxon>Syngnathiaria</taxon>
        <taxon>Syngnathiformes</taxon>
        <taxon>Syngnathoidei</taxon>
        <taxon>Syngnathidae</taxon>
        <taxon>Hippocampus</taxon>
    </lineage>
</organism>
<evidence type="ECO:0000259" key="12">
    <source>
        <dbReference type="PROSITE" id="PS50835"/>
    </source>
</evidence>
<reference evidence="13" key="2">
    <citation type="submission" date="2025-09" db="UniProtKB">
        <authorList>
            <consortium name="Ensembl"/>
        </authorList>
    </citation>
    <scope>IDENTIFICATION</scope>
</reference>
<evidence type="ECO:0000256" key="5">
    <source>
        <dbReference type="ARBA" id="ARBA00022989"/>
    </source>
</evidence>
<dbReference type="AlphaFoldDB" id="A0A3Q2Y3E4"/>
<evidence type="ECO:0000256" key="9">
    <source>
        <dbReference type="ARBA" id="ARBA00023180"/>
    </source>
</evidence>
<dbReference type="InterPro" id="IPR013151">
    <property type="entry name" value="Immunoglobulin_dom"/>
</dbReference>
<dbReference type="Proteomes" id="UP000264820">
    <property type="component" value="Unplaced"/>
</dbReference>
<feature type="transmembrane region" description="Helical" evidence="11">
    <location>
        <begin position="232"/>
        <end position="253"/>
    </location>
</feature>
<keyword evidence="6 11" id="KW-0472">Membrane</keyword>
<keyword evidence="10" id="KW-0393">Immunoglobulin domain</keyword>
<dbReference type="PROSITE" id="PS50835">
    <property type="entry name" value="IG_LIKE"/>
    <property type="match status" value="1"/>
</dbReference>
<evidence type="ECO:0000256" key="3">
    <source>
        <dbReference type="ARBA" id="ARBA00022692"/>
    </source>
</evidence>
<dbReference type="GO" id="GO:0071222">
    <property type="term" value="P:cellular response to lipopolysaccharide"/>
    <property type="evidence" value="ECO:0007669"/>
    <property type="project" value="TreeGrafter"/>
</dbReference>
<dbReference type="PANTHER" id="PTHR25466">
    <property type="entry name" value="T-LYMPHOCYTE ACTIVATION ANTIGEN"/>
    <property type="match status" value="1"/>
</dbReference>
<sequence>MSAPPLGWNGKVEFPNSILDVTVNFASLAESVVAQIQLGGEVGKNVTIRCPVDQHKTIQFFYFQRGGEFVNGFHILRNITKEKWENTRVENNNANVQMIKLKASYSGDYQCYIQYNERPNVSVTGIHLSVTANYSKPAVTTFCSAHRCLSTCASHGGYPHTELMWNVENSSGLTWKVLNVSEESDPKTLLYNISSTVSFNCSDGEETFISCSVGGVTSESLSVCIPKYHIPIVKTAICSVMLFIATIPLVLAWKYIKQKKSKQSVSNTYIYHNREWLSIENGCFDLFPDLTMKTGLLCTVLGYNLNLNWVFFFI</sequence>
<keyword evidence="3 11" id="KW-0812">Transmembrane</keyword>
<dbReference type="GO" id="GO:0006955">
    <property type="term" value="P:immune response"/>
    <property type="evidence" value="ECO:0007669"/>
    <property type="project" value="TreeGrafter"/>
</dbReference>
<keyword evidence="5 11" id="KW-1133">Transmembrane helix</keyword>
<dbReference type="GO" id="GO:0007166">
    <property type="term" value="P:cell surface receptor signaling pathway"/>
    <property type="evidence" value="ECO:0007669"/>
    <property type="project" value="TreeGrafter"/>
</dbReference>
<dbReference type="GeneTree" id="ENSGT00530000067879"/>
<accession>A0A3Q2Y3E4</accession>
<dbReference type="SMART" id="SM00409">
    <property type="entry name" value="IG"/>
    <property type="match status" value="1"/>
</dbReference>
<evidence type="ECO:0000256" key="10">
    <source>
        <dbReference type="ARBA" id="ARBA00023319"/>
    </source>
</evidence>
<dbReference type="GO" id="GO:0031295">
    <property type="term" value="P:T cell costimulation"/>
    <property type="evidence" value="ECO:0007669"/>
    <property type="project" value="TreeGrafter"/>
</dbReference>
<evidence type="ECO:0000256" key="1">
    <source>
        <dbReference type="ARBA" id="ARBA00004251"/>
    </source>
</evidence>
<evidence type="ECO:0000313" key="13">
    <source>
        <dbReference type="Ensembl" id="ENSHCOP00000012049.1"/>
    </source>
</evidence>
<dbReference type="InterPro" id="IPR051713">
    <property type="entry name" value="T-cell_Activation_Regulation"/>
</dbReference>
<dbReference type="Ensembl" id="ENSHCOT00000018980.1">
    <property type="protein sequence ID" value="ENSHCOP00000012049.1"/>
    <property type="gene ID" value="ENSHCOG00000015009.1"/>
</dbReference>
<keyword evidence="8" id="KW-0675">Receptor</keyword>
<keyword evidence="2" id="KW-1003">Cell membrane</keyword>